<dbReference type="SUPFAM" id="SSF57850">
    <property type="entry name" value="RING/U-box"/>
    <property type="match status" value="1"/>
</dbReference>
<keyword evidence="1" id="KW-0862">Zinc</keyword>
<feature type="region of interest" description="Disordered" evidence="2">
    <location>
        <begin position="152"/>
        <end position="296"/>
    </location>
</feature>
<dbReference type="PROSITE" id="PS50089">
    <property type="entry name" value="ZF_RING_2"/>
    <property type="match status" value="1"/>
</dbReference>
<sequence>MNSDFQQPTMQDSGFQTSALPNAGHYIDYTQPFDSLGQLYDFPSPNINEQGYSLPQFGVNHLVSSPADMTSTAGYSTAQIAMSQSLGNRTNATDNGSLSSFANLDGLTTLPPQLSNLARTTQPSFDTSSYLTQLPPTLQSIPLPYIAPYPPSFSAQLSNSPQRSTQPPAPNAQPRMSLEPSTTIHTANLSQGPSASLFSVLGSSSGSNQQRRHQRTSSVASPPHHHISRHHRSRSNNTHLRSRARPQSTATGGTGSTAPSMREPLYQDPGHQSSTSSHIVQSTTTAAPPRYSDRPADRARRNAYLRNMHPSDVQAMYEETLRHASLYTPPWGQKKGLDIPQEDRPEPKETEELTLNMECKVCFEQLVDTVLLPCGHAILCRWCADQQFTSYKGHLKNKTSCPMCRKPVREMVRSFF</sequence>
<evidence type="ECO:0000313" key="4">
    <source>
        <dbReference type="EMBL" id="KAL2839918.1"/>
    </source>
</evidence>
<dbReference type="Gene3D" id="3.30.40.10">
    <property type="entry name" value="Zinc/RING finger domain, C3HC4 (zinc finger)"/>
    <property type="match status" value="1"/>
</dbReference>
<dbReference type="InterPro" id="IPR013083">
    <property type="entry name" value="Znf_RING/FYVE/PHD"/>
</dbReference>
<evidence type="ECO:0000313" key="5">
    <source>
        <dbReference type="Proteomes" id="UP001610446"/>
    </source>
</evidence>
<dbReference type="PANTHER" id="PTHR22696">
    <property type="entry name" value="E3 UBIQUITIN-PROTEIN LIGASE RNF26"/>
    <property type="match status" value="1"/>
</dbReference>
<reference evidence="4 5" key="1">
    <citation type="submission" date="2024-07" db="EMBL/GenBank/DDBJ databases">
        <title>Section-level genome sequencing and comparative genomics of Aspergillus sections Usti and Cavernicolus.</title>
        <authorList>
            <consortium name="Lawrence Berkeley National Laboratory"/>
            <person name="Nybo J.L."/>
            <person name="Vesth T.C."/>
            <person name="Theobald S."/>
            <person name="Frisvad J.C."/>
            <person name="Larsen T.O."/>
            <person name="Kjaerboelling I."/>
            <person name="Rothschild-Mancinelli K."/>
            <person name="Lyhne E.K."/>
            <person name="Kogle M.E."/>
            <person name="Barry K."/>
            <person name="Clum A."/>
            <person name="Na H."/>
            <person name="Ledsgaard L."/>
            <person name="Lin J."/>
            <person name="Lipzen A."/>
            <person name="Kuo A."/>
            <person name="Riley R."/>
            <person name="Mondo S."/>
            <person name="Labutti K."/>
            <person name="Haridas S."/>
            <person name="Pangalinan J."/>
            <person name="Salamov A.A."/>
            <person name="Simmons B.A."/>
            <person name="Magnuson J.K."/>
            <person name="Chen J."/>
            <person name="Drula E."/>
            <person name="Henrissat B."/>
            <person name="Wiebenga A."/>
            <person name="Lubbers R.J."/>
            <person name="Gomes A.C."/>
            <person name="Makela M.R."/>
            <person name="Stajich J."/>
            <person name="Grigoriev I.V."/>
            <person name="Mortensen U.H."/>
            <person name="De Vries R.P."/>
            <person name="Baker S.E."/>
            <person name="Andersen M.R."/>
        </authorList>
    </citation>
    <scope>NUCLEOTIDE SEQUENCE [LARGE SCALE GENOMIC DNA]</scope>
    <source>
        <strain evidence="4 5">CBS 123904</strain>
    </source>
</reference>
<feature type="domain" description="RING-type" evidence="3">
    <location>
        <begin position="359"/>
        <end position="405"/>
    </location>
</feature>
<organism evidence="4 5">
    <name type="scientific">Aspergillus pseudoustus</name>
    <dbReference type="NCBI Taxonomy" id="1810923"/>
    <lineage>
        <taxon>Eukaryota</taxon>
        <taxon>Fungi</taxon>
        <taxon>Dikarya</taxon>
        <taxon>Ascomycota</taxon>
        <taxon>Pezizomycotina</taxon>
        <taxon>Eurotiomycetes</taxon>
        <taxon>Eurotiomycetidae</taxon>
        <taxon>Eurotiales</taxon>
        <taxon>Aspergillaceae</taxon>
        <taxon>Aspergillus</taxon>
        <taxon>Aspergillus subgen. Nidulantes</taxon>
    </lineage>
</organism>
<keyword evidence="1" id="KW-0863">Zinc-finger</keyword>
<feature type="compositionally biased region" description="Polar residues" evidence="2">
    <location>
        <begin position="179"/>
        <end position="193"/>
    </location>
</feature>
<feature type="compositionally biased region" description="Polar residues" evidence="2">
    <location>
        <begin position="153"/>
        <end position="166"/>
    </location>
</feature>
<keyword evidence="5" id="KW-1185">Reference proteome</keyword>
<dbReference type="SMART" id="SM00184">
    <property type="entry name" value="RING"/>
    <property type="match status" value="1"/>
</dbReference>
<dbReference type="EMBL" id="JBFXLU010000127">
    <property type="protein sequence ID" value="KAL2839918.1"/>
    <property type="molecule type" value="Genomic_DNA"/>
</dbReference>
<dbReference type="Proteomes" id="UP001610446">
    <property type="component" value="Unassembled WGS sequence"/>
</dbReference>
<name>A0ABR4JIP4_9EURO</name>
<comment type="caution">
    <text evidence="4">The sequence shown here is derived from an EMBL/GenBank/DDBJ whole genome shotgun (WGS) entry which is preliminary data.</text>
</comment>
<protein>
    <recommendedName>
        <fullName evidence="3">RING-type domain-containing protein</fullName>
    </recommendedName>
</protein>
<gene>
    <name evidence="4" type="ORF">BJY01DRAFT_250258</name>
</gene>
<keyword evidence="1" id="KW-0479">Metal-binding</keyword>
<evidence type="ECO:0000259" key="3">
    <source>
        <dbReference type="PROSITE" id="PS50089"/>
    </source>
</evidence>
<dbReference type="InterPro" id="IPR001841">
    <property type="entry name" value="Znf_RING"/>
</dbReference>
<dbReference type="Pfam" id="PF13920">
    <property type="entry name" value="zf-C3HC4_3"/>
    <property type="match status" value="1"/>
</dbReference>
<feature type="compositionally biased region" description="Polar residues" evidence="2">
    <location>
        <begin position="270"/>
        <end position="286"/>
    </location>
</feature>
<feature type="compositionally biased region" description="Low complexity" evidence="2">
    <location>
        <begin position="194"/>
        <end position="207"/>
    </location>
</feature>
<accession>A0ABR4JIP4</accession>
<evidence type="ECO:0000256" key="2">
    <source>
        <dbReference type="SAM" id="MobiDB-lite"/>
    </source>
</evidence>
<feature type="compositionally biased region" description="Basic residues" evidence="2">
    <location>
        <begin position="223"/>
        <end position="244"/>
    </location>
</feature>
<proteinExistence type="predicted"/>
<evidence type="ECO:0000256" key="1">
    <source>
        <dbReference type="PROSITE-ProRule" id="PRU00175"/>
    </source>
</evidence>
<dbReference type="PANTHER" id="PTHR22696:SF1">
    <property type="entry name" value="E3 UBIQUITIN-PROTEIN LIGASE RNF26"/>
    <property type="match status" value="1"/>
</dbReference>